<dbReference type="RefSeq" id="WP_163733105.1">
    <property type="nucleotide sequence ID" value="NZ_JAAGOA010000002.1"/>
</dbReference>
<keyword evidence="2 4" id="KW-0378">Hydrolase</keyword>
<evidence type="ECO:0000256" key="2">
    <source>
        <dbReference type="ARBA" id="ARBA00022801"/>
    </source>
</evidence>
<dbReference type="InterPro" id="IPR000667">
    <property type="entry name" value="Peptidase_S13"/>
</dbReference>
<keyword evidence="3" id="KW-0472">Membrane</keyword>
<name>A0A6L9S2W3_9ACTN</name>
<gene>
    <name evidence="4" type="primary">dacB</name>
    <name evidence="4" type="ORF">G1H10_04330</name>
</gene>
<dbReference type="Gene3D" id="3.40.710.10">
    <property type="entry name" value="DD-peptidase/beta-lactamase superfamily"/>
    <property type="match status" value="2"/>
</dbReference>
<evidence type="ECO:0000313" key="4">
    <source>
        <dbReference type="EMBL" id="NED99388.1"/>
    </source>
</evidence>
<dbReference type="SUPFAM" id="SSF56601">
    <property type="entry name" value="beta-lactamase/transpeptidase-like"/>
    <property type="match status" value="1"/>
</dbReference>
<dbReference type="AlphaFoldDB" id="A0A6L9S2W3"/>
<keyword evidence="5" id="KW-1185">Reference proteome</keyword>
<dbReference type="PRINTS" id="PR00922">
    <property type="entry name" value="DADACBPTASE3"/>
</dbReference>
<dbReference type="PANTHER" id="PTHR30023">
    <property type="entry name" value="D-ALANYL-D-ALANINE CARBOXYPEPTIDASE"/>
    <property type="match status" value="1"/>
</dbReference>
<evidence type="ECO:0000256" key="1">
    <source>
        <dbReference type="ARBA" id="ARBA00006096"/>
    </source>
</evidence>
<keyword evidence="3" id="KW-1133">Transmembrane helix</keyword>
<organism evidence="4 5">
    <name type="scientific">Phytoactinopolyspora halotolerans</name>
    <dbReference type="NCBI Taxonomy" id="1981512"/>
    <lineage>
        <taxon>Bacteria</taxon>
        <taxon>Bacillati</taxon>
        <taxon>Actinomycetota</taxon>
        <taxon>Actinomycetes</taxon>
        <taxon>Jiangellales</taxon>
        <taxon>Jiangellaceae</taxon>
        <taxon>Phytoactinopolyspora</taxon>
    </lineage>
</organism>
<accession>A0A6L9S2W3</accession>
<protein>
    <submittedName>
        <fullName evidence="4">D-alanyl-D-alanine carboxypeptidase/D-alanyl-D-alanine-endopeptidase</fullName>
        <ecNumber evidence="4">3.4.16.4</ecNumber>
    </submittedName>
</protein>
<evidence type="ECO:0000313" key="5">
    <source>
        <dbReference type="Proteomes" id="UP000475214"/>
    </source>
</evidence>
<dbReference type="Proteomes" id="UP000475214">
    <property type="component" value="Unassembled WGS sequence"/>
</dbReference>
<keyword evidence="4" id="KW-0645">Protease</keyword>
<proteinExistence type="inferred from homology"/>
<keyword evidence="4" id="KW-0121">Carboxypeptidase</keyword>
<evidence type="ECO:0000256" key="3">
    <source>
        <dbReference type="SAM" id="Phobius"/>
    </source>
</evidence>
<dbReference type="PANTHER" id="PTHR30023:SF0">
    <property type="entry name" value="PENICILLIN-SENSITIVE CARBOXYPEPTIDASE A"/>
    <property type="match status" value="1"/>
</dbReference>
<sequence length="475" mass="47306">MTGRGRRGLRTVALAMAGVIAAAGLAVGGLFAAGVLPPSQAVGKAAGAVPEATAPAPWEPAGTVLDAGAEVSEAGQASAATGALPDVLGGLAGAAELGGRVGVSVANLDTGEDVYQSNPTGALTPASTMKLLTSAAVLHVLGPDHTFTTEAVTATPLEQGDVELTLVGGGDPLLASTRDATRIGGATSLQALTSRTARALQDAGVTSVQLSFDDGVFSGPPIDPDWRPSYVPDGVAGPVSALAVDGAREVPGLRERSDYPALAAAERFAEMLEEEGVSVTGDVERVTAHPDSEPVASVESPALASIVAHTLRTSDNDAAEVLARHVALGLDRPATSAEASEAVTEVLGELGVDLDGIEIRDGSGLSRGSTVTASALVSVLVMAADPERPELRPVISGLPVAGFNGTLADRAPDGSAGYVRAKTGTLTGVHSLAGIAVAVDGTTYAFAILADDADDALGARAALDEFAAALSREAE</sequence>
<comment type="caution">
    <text evidence="4">The sequence shown here is derived from an EMBL/GenBank/DDBJ whole genome shotgun (WGS) entry which is preliminary data.</text>
</comment>
<dbReference type="NCBIfam" id="TIGR00666">
    <property type="entry name" value="PBP4"/>
    <property type="match status" value="1"/>
</dbReference>
<dbReference type="GO" id="GO:0000270">
    <property type="term" value="P:peptidoglycan metabolic process"/>
    <property type="evidence" value="ECO:0007669"/>
    <property type="project" value="TreeGrafter"/>
</dbReference>
<keyword evidence="3" id="KW-0812">Transmembrane</keyword>
<dbReference type="Pfam" id="PF02113">
    <property type="entry name" value="Peptidase_S13"/>
    <property type="match status" value="2"/>
</dbReference>
<dbReference type="EMBL" id="JAAGOA010000002">
    <property type="protein sequence ID" value="NED99388.1"/>
    <property type="molecule type" value="Genomic_DNA"/>
</dbReference>
<comment type="similarity">
    <text evidence="1">Belongs to the peptidase S13 family.</text>
</comment>
<dbReference type="InterPro" id="IPR012338">
    <property type="entry name" value="Beta-lactam/transpept-like"/>
</dbReference>
<reference evidence="4 5" key="1">
    <citation type="submission" date="2020-02" db="EMBL/GenBank/DDBJ databases">
        <authorList>
            <person name="Li X.-J."/>
            <person name="Han X.-M."/>
        </authorList>
    </citation>
    <scope>NUCLEOTIDE SEQUENCE [LARGE SCALE GENOMIC DNA]</scope>
    <source>
        <strain evidence="4 5">CCTCC AB 2017055</strain>
    </source>
</reference>
<dbReference type="GO" id="GO:0009002">
    <property type="term" value="F:serine-type D-Ala-D-Ala carboxypeptidase activity"/>
    <property type="evidence" value="ECO:0007669"/>
    <property type="project" value="UniProtKB-EC"/>
</dbReference>
<feature type="transmembrane region" description="Helical" evidence="3">
    <location>
        <begin position="12"/>
        <end position="36"/>
    </location>
</feature>
<dbReference type="EC" id="3.4.16.4" evidence="4"/>
<dbReference type="GO" id="GO:0006508">
    <property type="term" value="P:proteolysis"/>
    <property type="evidence" value="ECO:0007669"/>
    <property type="project" value="InterPro"/>
</dbReference>